<evidence type="ECO:0000256" key="1">
    <source>
        <dbReference type="PROSITE-ProRule" id="PRU00169"/>
    </source>
</evidence>
<protein>
    <submittedName>
        <fullName evidence="3">Chemotaxis regulator-transmits chemoreceptor signals to flagelllar motor components CheY</fullName>
    </submittedName>
</protein>
<accession>A0A0K1PLP9</accession>
<dbReference type="PATRIC" id="fig|1391654.3.peg.710"/>
<keyword evidence="4" id="KW-1185">Reference proteome</keyword>
<evidence type="ECO:0000313" key="4">
    <source>
        <dbReference type="Proteomes" id="UP000064967"/>
    </source>
</evidence>
<organism evidence="3 4">
    <name type="scientific">Labilithrix luteola</name>
    <dbReference type="NCBI Taxonomy" id="1391654"/>
    <lineage>
        <taxon>Bacteria</taxon>
        <taxon>Pseudomonadati</taxon>
        <taxon>Myxococcota</taxon>
        <taxon>Polyangia</taxon>
        <taxon>Polyangiales</taxon>
        <taxon>Labilitrichaceae</taxon>
        <taxon>Labilithrix</taxon>
    </lineage>
</organism>
<dbReference type="Proteomes" id="UP000064967">
    <property type="component" value="Chromosome"/>
</dbReference>
<keyword evidence="1" id="KW-0597">Phosphoprotein</keyword>
<dbReference type="InterPro" id="IPR052048">
    <property type="entry name" value="ST_Response_Regulator"/>
</dbReference>
<feature type="domain" description="Response regulatory" evidence="2">
    <location>
        <begin position="4"/>
        <end position="120"/>
    </location>
</feature>
<sequence>MTKLALVVDDSMVIRKMVTATLKQLGFETVEAGNGKDALSVAQGKTLALVITDLNMPVMNGLEFIRELRADASHKFTPIVFLTTENENQIREDARAAGATAWVVKPFHPDKIISVIQRVAA</sequence>
<proteinExistence type="predicted"/>
<dbReference type="InterPro" id="IPR001789">
    <property type="entry name" value="Sig_transdc_resp-reg_receiver"/>
</dbReference>
<dbReference type="PROSITE" id="PS50110">
    <property type="entry name" value="RESPONSE_REGULATORY"/>
    <property type="match status" value="1"/>
</dbReference>
<dbReference type="Gene3D" id="3.40.50.2300">
    <property type="match status" value="1"/>
</dbReference>
<dbReference type="STRING" id="1391654.AKJ09_00703"/>
<keyword evidence="3" id="KW-0675">Receptor</keyword>
<evidence type="ECO:0000313" key="3">
    <source>
        <dbReference type="EMBL" id="AKU94039.1"/>
    </source>
</evidence>
<name>A0A0K1PLP9_9BACT</name>
<feature type="modified residue" description="4-aspartylphosphate" evidence="1">
    <location>
        <position position="53"/>
    </location>
</feature>
<dbReference type="GO" id="GO:0000160">
    <property type="term" value="P:phosphorelay signal transduction system"/>
    <property type="evidence" value="ECO:0007669"/>
    <property type="project" value="InterPro"/>
</dbReference>
<evidence type="ECO:0000259" key="2">
    <source>
        <dbReference type="PROSITE" id="PS50110"/>
    </source>
</evidence>
<reference evidence="3 4" key="1">
    <citation type="submission" date="2015-08" db="EMBL/GenBank/DDBJ databases">
        <authorList>
            <person name="Babu N.S."/>
            <person name="Beckwith C.J."/>
            <person name="Beseler K.G."/>
            <person name="Brison A."/>
            <person name="Carone J.V."/>
            <person name="Caskin T.P."/>
            <person name="Diamond M."/>
            <person name="Durham M.E."/>
            <person name="Foxe J.M."/>
            <person name="Go M."/>
            <person name="Henderson B.A."/>
            <person name="Jones I.B."/>
            <person name="McGettigan J.A."/>
            <person name="Micheletti S.J."/>
            <person name="Nasrallah M.E."/>
            <person name="Ortiz D."/>
            <person name="Piller C.R."/>
            <person name="Privatt S.R."/>
            <person name="Schneider S.L."/>
            <person name="Sharp S."/>
            <person name="Smith T.C."/>
            <person name="Stanton J.D."/>
            <person name="Ullery H.E."/>
            <person name="Wilson R.J."/>
            <person name="Serrano M.G."/>
            <person name="Buck G."/>
            <person name="Lee V."/>
            <person name="Wang Y."/>
            <person name="Carvalho R."/>
            <person name="Voegtly L."/>
            <person name="Shi R."/>
            <person name="Duckworth R."/>
            <person name="Johnson A."/>
            <person name="Loviza R."/>
            <person name="Walstead R."/>
            <person name="Shah Z."/>
            <person name="Kiflezghi M."/>
            <person name="Wade K."/>
            <person name="Ball S.L."/>
            <person name="Bradley K.W."/>
            <person name="Asai D.J."/>
            <person name="Bowman C.A."/>
            <person name="Russell D.A."/>
            <person name="Pope W.H."/>
            <person name="Jacobs-Sera D."/>
            <person name="Hendrix R.W."/>
            <person name="Hatfull G.F."/>
        </authorList>
    </citation>
    <scope>NUCLEOTIDE SEQUENCE [LARGE SCALE GENOMIC DNA]</scope>
    <source>
        <strain evidence="3 4">DSM 27648</strain>
    </source>
</reference>
<dbReference type="OrthoDB" id="9786548at2"/>
<dbReference type="KEGG" id="llu:AKJ09_00703"/>
<dbReference type="SUPFAM" id="SSF52172">
    <property type="entry name" value="CheY-like"/>
    <property type="match status" value="1"/>
</dbReference>
<dbReference type="EMBL" id="CP012333">
    <property type="protein sequence ID" value="AKU94039.1"/>
    <property type="molecule type" value="Genomic_DNA"/>
</dbReference>
<dbReference type="RefSeq" id="WP_146645700.1">
    <property type="nucleotide sequence ID" value="NZ_CP012333.1"/>
</dbReference>
<dbReference type="PANTHER" id="PTHR43228">
    <property type="entry name" value="TWO-COMPONENT RESPONSE REGULATOR"/>
    <property type="match status" value="1"/>
</dbReference>
<dbReference type="PANTHER" id="PTHR43228:SF1">
    <property type="entry name" value="TWO-COMPONENT RESPONSE REGULATOR ARR22"/>
    <property type="match status" value="1"/>
</dbReference>
<dbReference type="Pfam" id="PF00072">
    <property type="entry name" value="Response_reg"/>
    <property type="match status" value="1"/>
</dbReference>
<dbReference type="SMART" id="SM00448">
    <property type="entry name" value="REC"/>
    <property type="match status" value="1"/>
</dbReference>
<gene>
    <name evidence="3" type="ORF">AKJ09_00703</name>
</gene>
<dbReference type="InterPro" id="IPR011006">
    <property type="entry name" value="CheY-like_superfamily"/>
</dbReference>
<dbReference type="AlphaFoldDB" id="A0A0K1PLP9"/>